<feature type="compositionally biased region" description="Low complexity" evidence="5">
    <location>
        <begin position="529"/>
        <end position="558"/>
    </location>
</feature>
<feature type="domain" description="RRM" evidence="6">
    <location>
        <begin position="363"/>
        <end position="440"/>
    </location>
</feature>
<dbReference type="Gene3D" id="3.30.70.330">
    <property type="match status" value="4"/>
</dbReference>
<evidence type="ECO:0000313" key="8">
    <source>
        <dbReference type="Proteomes" id="UP000663836"/>
    </source>
</evidence>
<reference evidence="7" key="1">
    <citation type="submission" date="2021-02" db="EMBL/GenBank/DDBJ databases">
        <authorList>
            <person name="Nowell W R."/>
        </authorList>
    </citation>
    <scope>NUCLEOTIDE SEQUENCE</scope>
</reference>
<proteinExistence type="predicted"/>
<protein>
    <recommendedName>
        <fullName evidence="6">RRM domain-containing protein</fullName>
    </recommendedName>
</protein>
<dbReference type="PANTHER" id="PTHR48033">
    <property type="entry name" value="RNA-BINDING (RRM/RBD/RNP MOTIFS) FAMILY PROTEIN"/>
    <property type="match status" value="1"/>
</dbReference>
<comment type="subcellular location">
    <subcellularLocation>
        <location evidence="1">Nucleus</location>
    </subcellularLocation>
</comment>
<feature type="domain" description="RRM" evidence="6">
    <location>
        <begin position="92"/>
        <end position="180"/>
    </location>
</feature>
<dbReference type="GO" id="GO:0003723">
    <property type="term" value="F:RNA binding"/>
    <property type="evidence" value="ECO:0007669"/>
    <property type="project" value="UniProtKB-UniRule"/>
</dbReference>
<dbReference type="InterPro" id="IPR035979">
    <property type="entry name" value="RBD_domain_sf"/>
</dbReference>
<dbReference type="SUPFAM" id="SSF54928">
    <property type="entry name" value="RNA-binding domain, RBD"/>
    <property type="match status" value="3"/>
</dbReference>
<dbReference type="EMBL" id="CAJOBD010000402">
    <property type="protein sequence ID" value="CAF3662050.1"/>
    <property type="molecule type" value="Genomic_DNA"/>
</dbReference>
<keyword evidence="2" id="KW-0539">Nucleus</keyword>
<dbReference type="GO" id="GO:0010468">
    <property type="term" value="P:regulation of gene expression"/>
    <property type="evidence" value="ECO:0007669"/>
    <property type="project" value="TreeGrafter"/>
</dbReference>
<dbReference type="PROSITE" id="PS50102">
    <property type="entry name" value="RRM"/>
    <property type="match status" value="3"/>
</dbReference>
<dbReference type="AlphaFoldDB" id="A0A818RRF1"/>
<feature type="domain" description="RRM" evidence="6">
    <location>
        <begin position="443"/>
        <end position="522"/>
    </location>
</feature>
<feature type="region of interest" description="Disordered" evidence="5">
    <location>
        <begin position="524"/>
        <end position="578"/>
    </location>
</feature>
<evidence type="ECO:0000259" key="6">
    <source>
        <dbReference type="PROSITE" id="PS50102"/>
    </source>
</evidence>
<keyword evidence="4" id="KW-0175">Coiled coil</keyword>
<sequence>MSTVVITDLDSRTNSDTVENFCQTYGRILNCYIKSNQCIVTFADKHNAEEFIRASPHRIDLYGFVNATWKTTINRNSSHNQRLTTNSNSNNCRLTIRGTCEQLEEKNLIRYFSHYGHVRMCLSNPLQGFATITFDDHISYERALKESRHFLNGRSLIVEPYTSIDEFESNKRMKLSNPSESSSSFLISQLEHEKDRLINERIHIENQFQERIKLYDYEKLQWNEYIARQQNQFNQQIGHYQYLLKQSLDEITTKDKQTEQLKKENKDIDDLLRQSVHDNEQQQIHLKKREEIHNQTKRKYEELYKAYIKLKDNCATQRNVEKDSISITKSTASTNSIVNKPKSTIDNVKKKNVEMSSSTSFKCQIFVRNLPKRTTAKQLQQYASRYGSVLDCYLTETDGEGFIEFNDRISVDVFMDKRPHTIDGNELQCQRCLPSNELQKPVKRIFIRGTVQQLTDNRLSNYFDKYGKILTCTIPKGKRNNTFTHFGYAFVAFDDEDAVDRIIQDKPHFIDGLELEVQKAEDLTRNRRTSLSRSPSSRSSRSPIRSLPINNTTTTNNNKRSRRESPSPQPIQIKRPIRNTEEFTIRQLEEENRRLHEHLIVSKRHFDEDIWKLRRELDDERRRYDQLKLEFDYVRRDLAHITTELQQKTSARHLNSNTKRDLSSRR</sequence>
<evidence type="ECO:0000256" key="5">
    <source>
        <dbReference type="SAM" id="MobiDB-lite"/>
    </source>
</evidence>
<accession>A0A818RRF1</accession>
<gene>
    <name evidence="7" type="ORF">JBS370_LOCUS6973</name>
</gene>
<organism evidence="7 8">
    <name type="scientific">Rotaria sordida</name>
    <dbReference type="NCBI Taxonomy" id="392033"/>
    <lineage>
        <taxon>Eukaryota</taxon>
        <taxon>Metazoa</taxon>
        <taxon>Spiralia</taxon>
        <taxon>Gnathifera</taxon>
        <taxon>Rotifera</taxon>
        <taxon>Eurotatoria</taxon>
        <taxon>Bdelloidea</taxon>
        <taxon>Philodinida</taxon>
        <taxon>Philodinidae</taxon>
        <taxon>Rotaria</taxon>
    </lineage>
</organism>
<dbReference type="SMART" id="SM00360">
    <property type="entry name" value="RRM"/>
    <property type="match status" value="4"/>
</dbReference>
<evidence type="ECO:0000256" key="2">
    <source>
        <dbReference type="ARBA" id="ARBA00023242"/>
    </source>
</evidence>
<dbReference type="InterPro" id="IPR000504">
    <property type="entry name" value="RRM_dom"/>
</dbReference>
<evidence type="ECO:0000256" key="3">
    <source>
        <dbReference type="PROSITE-ProRule" id="PRU00176"/>
    </source>
</evidence>
<dbReference type="GO" id="GO:0000785">
    <property type="term" value="C:chromatin"/>
    <property type="evidence" value="ECO:0007669"/>
    <property type="project" value="TreeGrafter"/>
</dbReference>
<feature type="coiled-coil region" evidence="4">
    <location>
        <begin position="254"/>
        <end position="313"/>
    </location>
</feature>
<dbReference type="Proteomes" id="UP000663836">
    <property type="component" value="Unassembled WGS sequence"/>
</dbReference>
<dbReference type="InterPro" id="IPR012677">
    <property type="entry name" value="Nucleotide-bd_a/b_plait_sf"/>
</dbReference>
<keyword evidence="3" id="KW-0694">RNA-binding</keyword>
<evidence type="ECO:0000313" key="7">
    <source>
        <dbReference type="EMBL" id="CAF3662050.1"/>
    </source>
</evidence>
<evidence type="ECO:0000256" key="1">
    <source>
        <dbReference type="ARBA" id="ARBA00004123"/>
    </source>
</evidence>
<dbReference type="Pfam" id="PF00076">
    <property type="entry name" value="RRM_1"/>
    <property type="match status" value="2"/>
</dbReference>
<comment type="caution">
    <text evidence="7">The sequence shown here is derived from an EMBL/GenBank/DDBJ whole genome shotgun (WGS) entry which is preliminary data.</text>
</comment>
<evidence type="ECO:0000256" key="4">
    <source>
        <dbReference type="SAM" id="Coils"/>
    </source>
</evidence>
<dbReference type="PANTHER" id="PTHR48033:SF10">
    <property type="entry name" value="RNA-BINDING PROTEIN SQUID"/>
    <property type="match status" value="1"/>
</dbReference>
<dbReference type="GO" id="GO:0005654">
    <property type="term" value="C:nucleoplasm"/>
    <property type="evidence" value="ECO:0007669"/>
    <property type="project" value="TreeGrafter"/>
</dbReference>
<name>A0A818RRF1_9BILA</name>